<accession>A0A136PPQ0</accession>
<evidence type="ECO:0000313" key="3">
    <source>
        <dbReference type="Proteomes" id="UP000070620"/>
    </source>
</evidence>
<sequence length="71" mass="7223">MVATGAADLPARRLYARLNFRLTGEREVVPGLRVAEGHHLTGHRAPGTGAGLATTGPAGPSVGWRAVPAVG</sequence>
<protein>
    <submittedName>
        <fullName evidence="2">Uncharacterized protein</fullName>
    </submittedName>
</protein>
<keyword evidence="3" id="KW-1185">Reference proteome</keyword>
<organism evidence="2 3">
    <name type="scientific">Micromonospora rosaria</name>
    <dbReference type="NCBI Taxonomy" id="47874"/>
    <lineage>
        <taxon>Bacteria</taxon>
        <taxon>Bacillati</taxon>
        <taxon>Actinomycetota</taxon>
        <taxon>Actinomycetes</taxon>
        <taxon>Micromonosporales</taxon>
        <taxon>Micromonosporaceae</taxon>
        <taxon>Micromonospora</taxon>
    </lineage>
</organism>
<evidence type="ECO:0000313" key="2">
    <source>
        <dbReference type="EMBL" id="KXK60412.1"/>
    </source>
</evidence>
<gene>
    <name evidence="2" type="ORF">AWW66_18915</name>
</gene>
<dbReference type="AlphaFoldDB" id="A0A136PPQ0"/>
<proteinExistence type="predicted"/>
<name>A0A136PPQ0_9ACTN</name>
<dbReference type="EMBL" id="LRQV01000072">
    <property type="protein sequence ID" value="KXK60412.1"/>
    <property type="molecule type" value="Genomic_DNA"/>
</dbReference>
<reference evidence="2 3" key="1">
    <citation type="submission" date="2016-01" db="EMBL/GenBank/DDBJ databases">
        <title>Whole genome sequence and analysis of Micromonospora rosaria DSM 803, which can produce antibacterial substance rosamicin.</title>
        <authorList>
            <person name="Yang H."/>
            <person name="He X."/>
            <person name="Zhu D."/>
        </authorList>
    </citation>
    <scope>NUCLEOTIDE SEQUENCE [LARGE SCALE GENOMIC DNA]</scope>
    <source>
        <strain evidence="2 3">DSM 803</strain>
    </source>
</reference>
<evidence type="ECO:0000256" key="1">
    <source>
        <dbReference type="SAM" id="MobiDB-lite"/>
    </source>
</evidence>
<feature type="region of interest" description="Disordered" evidence="1">
    <location>
        <begin position="39"/>
        <end position="61"/>
    </location>
</feature>
<dbReference type="Proteomes" id="UP000070620">
    <property type="component" value="Unassembled WGS sequence"/>
</dbReference>
<comment type="caution">
    <text evidence="2">The sequence shown here is derived from an EMBL/GenBank/DDBJ whole genome shotgun (WGS) entry which is preliminary data.</text>
</comment>
<feature type="compositionally biased region" description="Low complexity" evidence="1">
    <location>
        <begin position="45"/>
        <end position="60"/>
    </location>
</feature>